<dbReference type="Proteomes" id="UP000295781">
    <property type="component" value="Chromosome"/>
</dbReference>
<dbReference type="AlphaFoldDB" id="A0A4P2QEN1"/>
<sequence length="376" mass="39871">MATEGGGKGASLGEGAAPVEAEDRLFAEGRRFDFFQAVALLEARASGCRSVGEGAEPAAEAVRLRGAIDLAFPETEVAGIERPARAGEKAVLTASFLSLAGALGPLPPPFAELVYQRAARRDFALRDFLDIFNHRLLSLVYRIRKRHRIGLGVASPEQDDAARYLHALVGLGLPSLRGRLPVSDRALLEPAALMAREVRPMAGLTALLRHHLGVPVEGAPLTGAYHPIEESDRTAIGPSGRNRGLGEGAILGRRAWDQEAGFELVVGPLSLEDYLRCLPGGDLLGPLCALTRFYAGEVLSFTVLLRLRAEEAPAARLGRRHGARLGTTACLGGGARRREAVEKRLRGAALRGAPATEHGGSMRDGESATAHGARFA</sequence>
<dbReference type="NCBIfam" id="TIGR03347">
    <property type="entry name" value="VI_chp_1"/>
    <property type="match status" value="1"/>
</dbReference>
<dbReference type="PANTHER" id="PTHR35564:SF4">
    <property type="entry name" value="CYTOPLASMIC PROTEIN"/>
    <property type="match status" value="1"/>
</dbReference>
<organism evidence="2 3">
    <name type="scientific">Sorangium cellulosum</name>
    <name type="common">Polyangium cellulosum</name>
    <dbReference type="NCBI Taxonomy" id="56"/>
    <lineage>
        <taxon>Bacteria</taxon>
        <taxon>Pseudomonadati</taxon>
        <taxon>Myxococcota</taxon>
        <taxon>Polyangia</taxon>
        <taxon>Polyangiales</taxon>
        <taxon>Polyangiaceae</taxon>
        <taxon>Sorangium</taxon>
    </lineage>
</organism>
<evidence type="ECO:0000313" key="2">
    <source>
        <dbReference type="EMBL" id="AUX27891.1"/>
    </source>
</evidence>
<accession>A0A4P2QEN1</accession>
<proteinExistence type="predicted"/>
<evidence type="ECO:0000313" key="3">
    <source>
        <dbReference type="Proteomes" id="UP000295781"/>
    </source>
</evidence>
<dbReference type="Pfam" id="PF06996">
    <property type="entry name" value="T6SS_TssG"/>
    <property type="match status" value="1"/>
</dbReference>
<evidence type="ECO:0000256" key="1">
    <source>
        <dbReference type="SAM" id="MobiDB-lite"/>
    </source>
</evidence>
<feature type="region of interest" description="Disordered" evidence="1">
    <location>
        <begin position="352"/>
        <end position="376"/>
    </location>
</feature>
<gene>
    <name evidence="2" type="ORF">SOCEGT47_084910</name>
</gene>
<reference evidence="2 3" key="1">
    <citation type="submission" date="2015-09" db="EMBL/GenBank/DDBJ databases">
        <title>Sorangium comparison.</title>
        <authorList>
            <person name="Zaburannyi N."/>
            <person name="Bunk B."/>
            <person name="Overmann J."/>
            <person name="Mueller R."/>
        </authorList>
    </citation>
    <scope>NUCLEOTIDE SEQUENCE [LARGE SCALE GENOMIC DNA]</scope>
    <source>
        <strain evidence="2 3">So ceGT47</strain>
    </source>
</reference>
<evidence type="ECO:0008006" key="4">
    <source>
        <dbReference type="Google" id="ProtNLM"/>
    </source>
</evidence>
<dbReference type="EMBL" id="CP012670">
    <property type="protein sequence ID" value="AUX27891.1"/>
    <property type="molecule type" value="Genomic_DNA"/>
</dbReference>
<dbReference type="InterPro" id="IPR010732">
    <property type="entry name" value="T6SS_TssG-like"/>
</dbReference>
<name>A0A4P2QEN1_SORCE</name>
<dbReference type="PANTHER" id="PTHR35564">
    <property type="match status" value="1"/>
</dbReference>
<protein>
    <recommendedName>
        <fullName evidence="4">Type VI secretion protein</fullName>
    </recommendedName>
</protein>